<evidence type="ECO:0000313" key="8">
    <source>
        <dbReference type="Proteomes" id="UP000316096"/>
    </source>
</evidence>
<evidence type="ECO:0000256" key="5">
    <source>
        <dbReference type="SAM" id="Phobius"/>
    </source>
</evidence>
<dbReference type="GO" id="GO:0016020">
    <property type="term" value="C:membrane"/>
    <property type="evidence" value="ECO:0007669"/>
    <property type="project" value="UniProtKB-SubCell"/>
</dbReference>
<feature type="transmembrane region" description="Helical" evidence="5">
    <location>
        <begin position="271"/>
        <end position="293"/>
    </location>
</feature>
<keyword evidence="7" id="KW-0436">Ligase</keyword>
<dbReference type="AlphaFoldDB" id="A0A543BTY8"/>
<keyword evidence="4 5" id="KW-0472">Membrane</keyword>
<keyword evidence="2 5" id="KW-0812">Transmembrane</keyword>
<evidence type="ECO:0000256" key="3">
    <source>
        <dbReference type="ARBA" id="ARBA00022989"/>
    </source>
</evidence>
<evidence type="ECO:0000256" key="4">
    <source>
        <dbReference type="ARBA" id="ARBA00023136"/>
    </source>
</evidence>
<feature type="transmembrane region" description="Helical" evidence="5">
    <location>
        <begin position="140"/>
        <end position="160"/>
    </location>
</feature>
<feature type="transmembrane region" description="Helical" evidence="5">
    <location>
        <begin position="12"/>
        <end position="34"/>
    </location>
</feature>
<organism evidence="7 8">
    <name type="scientific">Actinoallomurus bryophytorum</name>
    <dbReference type="NCBI Taxonomy" id="1490222"/>
    <lineage>
        <taxon>Bacteria</taxon>
        <taxon>Bacillati</taxon>
        <taxon>Actinomycetota</taxon>
        <taxon>Actinomycetes</taxon>
        <taxon>Streptosporangiales</taxon>
        <taxon>Thermomonosporaceae</taxon>
        <taxon>Actinoallomurus</taxon>
    </lineage>
</organism>
<gene>
    <name evidence="7" type="ORF">FB559_8845</name>
</gene>
<feature type="transmembrane region" description="Helical" evidence="5">
    <location>
        <begin position="199"/>
        <end position="219"/>
    </location>
</feature>
<dbReference type="OrthoDB" id="5196646at2"/>
<evidence type="ECO:0000256" key="1">
    <source>
        <dbReference type="ARBA" id="ARBA00004141"/>
    </source>
</evidence>
<keyword evidence="8" id="KW-1185">Reference proteome</keyword>
<evidence type="ECO:0000313" key="7">
    <source>
        <dbReference type="EMBL" id="TQL88226.1"/>
    </source>
</evidence>
<dbReference type="PANTHER" id="PTHR37422:SF23">
    <property type="entry name" value="TEICHURONIC ACID BIOSYNTHESIS PROTEIN TUAE"/>
    <property type="match status" value="1"/>
</dbReference>
<proteinExistence type="predicted"/>
<feature type="transmembrane region" description="Helical" evidence="5">
    <location>
        <begin position="41"/>
        <end position="67"/>
    </location>
</feature>
<feature type="transmembrane region" description="Helical" evidence="5">
    <location>
        <begin position="385"/>
        <end position="404"/>
    </location>
</feature>
<feature type="transmembrane region" description="Helical" evidence="5">
    <location>
        <begin position="231"/>
        <end position="259"/>
    </location>
</feature>
<dbReference type="InterPro" id="IPR007016">
    <property type="entry name" value="O-antigen_ligase-rel_domated"/>
</dbReference>
<dbReference type="EMBL" id="VFOZ01000003">
    <property type="protein sequence ID" value="TQL88226.1"/>
    <property type="molecule type" value="Genomic_DNA"/>
</dbReference>
<comment type="subcellular location">
    <subcellularLocation>
        <location evidence="1">Membrane</location>
        <topology evidence="1">Multi-pass membrane protein</topology>
    </subcellularLocation>
</comment>
<dbReference type="GO" id="GO:0016874">
    <property type="term" value="F:ligase activity"/>
    <property type="evidence" value="ECO:0007669"/>
    <property type="project" value="UniProtKB-KW"/>
</dbReference>
<dbReference type="RefSeq" id="WP_141964095.1">
    <property type="nucleotide sequence ID" value="NZ_VFOZ01000003.1"/>
</dbReference>
<feature type="domain" description="O-antigen ligase-related" evidence="6">
    <location>
        <begin position="231"/>
        <end position="368"/>
    </location>
</feature>
<dbReference type="PANTHER" id="PTHR37422">
    <property type="entry name" value="TEICHURONIC ACID BIOSYNTHESIS PROTEIN TUAE"/>
    <property type="match status" value="1"/>
</dbReference>
<dbReference type="Proteomes" id="UP000316096">
    <property type="component" value="Unassembled WGS sequence"/>
</dbReference>
<comment type="caution">
    <text evidence="7">The sequence shown here is derived from an EMBL/GenBank/DDBJ whole genome shotgun (WGS) entry which is preliminary data.</text>
</comment>
<protein>
    <submittedName>
        <fullName evidence="7">O-antigen ligase-like membrane protein</fullName>
    </submittedName>
</protein>
<feature type="transmembrane region" description="Helical" evidence="5">
    <location>
        <begin position="167"/>
        <end position="187"/>
    </location>
</feature>
<accession>A0A543BTY8</accession>
<feature type="transmembrane region" description="Helical" evidence="5">
    <location>
        <begin position="79"/>
        <end position="96"/>
    </location>
</feature>
<keyword evidence="3 5" id="KW-1133">Transmembrane helix</keyword>
<feature type="transmembrane region" description="Helical" evidence="5">
    <location>
        <begin position="117"/>
        <end position="134"/>
    </location>
</feature>
<dbReference type="Pfam" id="PF04932">
    <property type="entry name" value="Wzy_C"/>
    <property type="match status" value="1"/>
</dbReference>
<name>A0A543BTY8_9ACTN</name>
<sequence>MTATVARPALAAYAAARAPLFAPPAALLLTVMMLSRPQLSALAVGAMVLGLMAVSGPGSGSLCLVPVGLLGAVQTGGPVPALGGIAAVTVAAVLSSRPVRTPVVGTTGPRIYDAPHRWIAVLAVLLLVSFFFPAERSDPSSIPDIIGLFAGLVLLSATTASPPSPGGVARVTAVAGSLASAYVLVVGDHADGRLDGLGLNPNYLGAMLVLPLVAAVGLTRRTRRTGWLVPAAICGAGIVATQSRGAFLASVAGIAVVLLQGRSLTTKALSVVVMAGAGAVLPGIFGAAEHFVTGRRPAAQLTNNNDAREHAARFAADVAVAHPLRGIGYGLFPSHAAKSPGLGLYIATHDDYLRLAAESGVMSLVVFLALLWLGVRGRRPDDLAVLRAVVIAYAAGLFFANQLANLVVSMPFWLSLGCLLASPPRSPFDRIGSSRGEQET</sequence>
<feature type="transmembrane region" description="Helical" evidence="5">
    <location>
        <begin position="352"/>
        <end position="373"/>
    </location>
</feature>
<evidence type="ECO:0000259" key="6">
    <source>
        <dbReference type="Pfam" id="PF04932"/>
    </source>
</evidence>
<reference evidence="7 8" key="1">
    <citation type="submission" date="2019-06" db="EMBL/GenBank/DDBJ databases">
        <title>Sequencing the genomes of 1000 actinobacteria strains.</title>
        <authorList>
            <person name="Klenk H.-P."/>
        </authorList>
    </citation>
    <scope>NUCLEOTIDE SEQUENCE [LARGE SCALE GENOMIC DNA]</scope>
    <source>
        <strain evidence="7 8">DSM 102200</strain>
    </source>
</reference>
<dbReference type="InterPro" id="IPR051533">
    <property type="entry name" value="WaaL-like"/>
</dbReference>
<evidence type="ECO:0000256" key="2">
    <source>
        <dbReference type="ARBA" id="ARBA00022692"/>
    </source>
</evidence>